<reference evidence="2 3" key="1">
    <citation type="submission" date="2022-06" db="EMBL/GenBank/DDBJ databases">
        <title>Genomic Encyclopedia of Archaeal and Bacterial Type Strains, Phase II (KMG-II): from individual species to whole genera.</title>
        <authorList>
            <person name="Goeker M."/>
        </authorList>
    </citation>
    <scope>NUCLEOTIDE SEQUENCE [LARGE SCALE GENOMIC DNA]</scope>
    <source>
        <strain evidence="2 3">DSM 44255</strain>
    </source>
</reference>
<keyword evidence="3" id="KW-1185">Reference proteome</keyword>
<dbReference type="EMBL" id="JAMTCO010000006">
    <property type="protein sequence ID" value="MCP2270261.1"/>
    <property type="molecule type" value="Genomic_DNA"/>
</dbReference>
<feature type="transmembrane region" description="Helical" evidence="1">
    <location>
        <begin position="25"/>
        <end position="49"/>
    </location>
</feature>
<gene>
    <name evidence="2" type="ORF">LV75_002762</name>
</gene>
<dbReference type="RefSeq" id="WP_253887241.1">
    <property type="nucleotide sequence ID" value="NZ_BAAAVB010000013.1"/>
</dbReference>
<keyword evidence="1" id="KW-0812">Transmembrane</keyword>
<evidence type="ECO:0000313" key="2">
    <source>
        <dbReference type="EMBL" id="MCP2270261.1"/>
    </source>
</evidence>
<protein>
    <submittedName>
        <fullName evidence="2">Uncharacterized protein</fullName>
    </submittedName>
</protein>
<dbReference type="Proteomes" id="UP001205185">
    <property type="component" value="Unassembled WGS sequence"/>
</dbReference>
<evidence type="ECO:0000256" key="1">
    <source>
        <dbReference type="SAM" id="Phobius"/>
    </source>
</evidence>
<keyword evidence="1" id="KW-0472">Membrane</keyword>
<comment type="caution">
    <text evidence="2">The sequence shown here is derived from an EMBL/GenBank/DDBJ whole genome shotgun (WGS) entry which is preliminary data.</text>
</comment>
<name>A0ABT1ICH8_9PSEU</name>
<evidence type="ECO:0000313" key="3">
    <source>
        <dbReference type="Proteomes" id="UP001205185"/>
    </source>
</evidence>
<sequence>MILDSVSVLFLDGKQFLGPDIQSPAIIAVTAAAYLATCCAAVYCSVLLARIWRP</sequence>
<keyword evidence="1" id="KW-1133">Transmembrane helix</keyword>
<accession>A0ABT1ICH8</accession>
<organism evidence="2 3">
    <name type="scientific">Actinokineospora diospyrosa</name>
    <dbReference type="NCBI Taxonomy" id="103728"/>
    <lineage>
        <taxon>Bacteria</taxon>
        <taxon>Bacillati</taxon>
        <taxon>Actinomycetota</taxon>
        <taxon>Actinomycetes</taxon>
        <taxon>Pseudonocardiales</taxon>
        <taxon>Pseudonocardiaceae</taxon>
        <taxon>Actinokineospora</taxon>
    </lineage>
</organism>
<proteinExistence type="predicted"/>